<evidence type="ECO:0000256" key="2">
    <source>
        <dbReference type="ARBA" id="ARBA00010790"/>
    </source>
</evidence>
<comment type="cofactor">
    <cofactor evidence="1">
        <name>FAD</name>
        <dbReference type="ChEBI" id="CHEBI:57692"/>
    </cofactor>
</comment>
<dbReference type="EMBL" id="JAHIBW010000016">
    <property type="protein sequence ID" value="KAG7303455.1"/>
    <property type="molecule type" value="Genomic_DNA"/>
</dbReference>
<feature type="domain" description="Glucose-methanol-choline oxidoreductase N-terminal" evidence="6">
    <location>
        <begin position="140"/>
        <end position="163"/>
    </location>
</feature>
<dbReference type="InterPro" id="IPR000172">
    <property type="entry name" value="GMC_OxRdtase_N"/>
</dbReference>
<dbReference type="Proteomes" id="UP000823941">
    <property type="component" value="Chromosome 16"/>
</dbReference>
<dbReference type="InterPro" id="IPR012132">
    <property type="entry name" value="GMC_OxRdtase"/>
</dbReference>
<evidence type="ECO:0000256" key="3">
    <source>
        <dbReference type="ARBA" id="ARBA00022630"/>
    </source>
</evidence>
<sequence length="610" mass="67703">MEALAANITSTCPLAFAGATGAVFAQAIAAVVAAHCAIVDDTAWPRDAADDVLKNAEATYDMIIVGGGTAGSLLAMRLSEEFPDWSLLLIEAGGDPGPDSEVPAFLFLSQNTEMDWNYKTQASDKHCKGFHNNQCTWSKGKALGGSSSINAMLYIRGHPKDFNLWEEQGNYNWGHKDVLPYFKRIEKDLNLMDVHTHDDNNPWYKILAQAWGEMGYSEILNSNEALLGSKITKLLVSNGTRLNTGRVYLKKASGNLHIMKNTIVKRLIIDKETKSVEGVEIKHKNGSVMQIRASREVILSAGSIATPQILMLSGIGPKDHLNAIGIEHVIELPVGKNLQDHAMLALFLTIDKEHSISVTAELMTLSLIQYALTKTGPFTNIGITDFMTFTNVKNQSDYPDIQYHYTMFPSNDQFMLVPYMQGVGYKYNIIEAVKKLNKDNSLLGIYPTLIHPISRGEVLLANNDAFSRPIVKANYFNDPNDMTTMVNGVRQVEKLLQTPTFKKFGIKLHKMTLEFCNEHEYDSDSYWQCYVEHMATTVYHPVGTAKMGLIEDETSVVNPDLQVHGVKNLRVVDASIMPTITGANTMATTLMIAEKASDIITKHYKVKDEL</sequence>
<dbReference type="Pfam" id="PF00732">
    <property type="entry name" value="GMC_oxred_N"/>
    <property type="match status" value="1"/>
</dbReference>
<evidence type="ECO:0000259" key="7">
    <source>
        <dbReference type="PROSITE" id="PS00624"/>
    </source>
</evidence>
<dbReference type="Pfam" id="PF05199">
    <property type="entry name" value="GMC_oxred_C"/>
    <property type="match status" value="1"/>
</dbReference>
<dbReference type="PANTHER" id="PTHR11552:SF147">
    <property type="entry name" value="CHOLINE DEHYDROGENASE, MITOCHONDRIAL"/>
    <property type="match status" value="1"/>
</dbReference>
<evidence type="ECO:0000313" key="8">
    <source>
        <dbReference type="EMBL" id="KAG7303455.1"/>
    </source>
</evidence>
<accession>A0ABQ7QEH2</accession>
<evidence type="ECO:0000313" key="9">
    <source>
        <dbReference type="Proteomes" id="UP000823941"/>
    </source>
</evidence>
<keyword evidence="4 5" id="KW-0274">FAD</keyword>
<keyword evidence="9" id="KW-1185">Reference proteome</keyword>
<comment type="similarity">
    <text evidence="2 5">Belongs to the GMC oxidoreductase family.</text>
</comment>
<comment type="caution">
    <text evidence="8">The sequence shown here is derived from an EMBL/GenBank/DDBJ whole genome shotgun (WGS) entry which is preliminary data.</text>
</comment>
<dbReference type="Gene3D" id="3.50.50.60">
    <property type="entry name" value="FAD/NAD(P)-binding domain"/>
    <property type="match status" value="1"/>
</dbReference>
<organism evidence="8 9">
    <name type="scientific">Plutella xylostella</name>
    <name type="common">Diamondback moth</name>
    <name type="synonym">Plutella maculipennis</name>
    <dbReference type="NCBI Taxonomy" id="51655"/>
    <lineage>
        <taxon>Eukaryota</taxon>
        <taxon>Metazoa</taxon>
        <taxon>Ecdysozoa</taxon>
        <taxon>Arthropoda</taxon>
        <taxon>Hexapoda</taxon>
        <taxon>Insecta</taxon>
        <taxon>Pterygota</taxon>
        <taxon>Neoptera</taxon>
        <taxon>Endopterygota</taxon>
        <taxon>Lepidoptera</taxon>
        <taxon>Glossata</taxon>
        <taxon>Ditrysia</taxon>
        <taxon>Yponomeutoidea</taxon>
        <taxon>Plutellidae</taxon>
        <taxon>Plutella</taxon>
    </lineage>
</organism>
<dbReference type="PROSITE" id="PS00624">
    <property type="entry name" value="GMC_OXRED_2"/>
    <property type="match status" value="1"/>
</dbReference>
<evidence type="ECO:0000259" key="6">
    <source>
        <dbReference type="PROSITE" id="PS00623"/>
    </source>
</evidence>
<evidence type="ECO:0000256" key="5">
    <source>
        <dbReference type="RuleBase" id="RU003968"/>
    </source>
</evidence>
<name>A0ABQ7QEH2_PLUXY</name>
<feature type="domain" description="Glucose-methanol-choline oxidoreductase N-terminal" evidence="7">
    <location>
        <begin position="302"/>
        <end position="316"/>
    </location>
</feature>
<dbReference type="SUPFAM" id="SSF51905">
    <property type="entry name" value="FAD/NAD(P)-binding domain"/>
    <property type="match status" value="1"/>
</dbReference>
<dbReference type="Gene3D" id="3.30.560.10">
    <property type="entry name" value="Glucose Oxidase, domain 3"/>
    <property type="match status" value="1"/>
</dbReference>
<keyword evidence="3 5" id="KW-0285">Flavoprotein</keyword>
<dbReference type="PANTHER" id="PTHR11552">
    <property type="entry name" value="GLUCOSE-METHANOL-CHOLINE GMC OXIDOREDUCTASE"/>
    <property type="match status" value="1"/>
</dbReference>
<dbReference type="InterPro" id="IPR036188">
    <property type="entry name" value="FAD/NAD-bd_sf"/>
</dbReference>
<dbReference type="PIRSF" id="PIRSF000137">
    <property type="entry name" value="Alcohol_oxidase"/>
    <property type="match status" value="1"/>
</dbReference>
<dbReference type="InterPro" id="IPR007867">
    <property type="entry name" value="GMC_OxRtase_C"/>
</dbReference>
<dbReference type="SUPFAM" id="SSF54373">
    <property type="entry name" value="FAD-linked reductases, C-terminal domain"/>
    <property type="match status" value="1"/>
</dbReference>
<protein>
    <recommendedName>
        <fullName evidence="6 7">Glucose-methanol-choline oxidoreductase N-terminal domain-containing protein</fullName>
    </recommendedName>
</protein>
<reference evidence="8 9" key="1">
    <citation type="submission" date="2021-06" db="EMBL/GenBank/DDBJ databases">
        <title>A haploid diamondback moth (Plutella xylostella L.) genome assembly resolves 31 chromosomes and identifies a diamide resistance mutation.</title>
        <authorList>
            <person name="Ward C.M."/>
            <person name="Perry K.D."/>
            <person name="Baker G."/>
            <person name="Powis K."/>
            <person name="Heckel D.G."/>
            <person name="Baxter S.W."/>
        </authorList>
    </citation>
    <scope>NUCLEOTIDE SEQUENCE [LARGE SCALE GENOMIC DNA]</scope>
    <source>
        <strain evidence="8 9">LV</strain>
        <tissue evidence="8">Single pupa</tissue>
    </source>
</reference>
<gene>
    <name evidence="8" type="ORF">JYU34_011975</name>
</gene>
<dbReference type="PROSITE" id="PS00623">
    <property type="entry name" value="GMC_OXRED_1"/>
    <property type="match status" value="1"/>
</dbReference>
<evidence type="ECO:0000256" key="1">
    <source>
        <dbReference type="ARBA" id="ARBA00001974"/>
    </source>
</evidence>
<proteinExistence type="inferred from homology"/>
<evidence type="ECO:0000256" key="4">
    <source>
        <dbReference type="ARBA" id="ARBA00022827"/>
    </source>
</evidence>